<dbReference type="AlphaFoldDB" id="A0A495MIG1"/>
<evidence type="ECO:0000313" key="1">
    <source>
        <dbReference type="EMBL" id="RKS25781.1"/>
    </source>
</evidence>
<name>A0A495MIG1_9FLAO</name>
<accession>A0A495MIG1</accession>
<sequence>MDYKLILDELTYLFLEISILINRAYARFAPEYCFTFLMAFF</sequence>
<keyword evidence="2" id="KW-1185">Reference proteome</keyword>
<protein>
    <submittedName>
        <fullName evidence="1">Uncharacterized protein</fullName>
    </submittedName>
</protein>
<proteinExistence type="predicted"/>
<dbReference type="Proteomes" id="UP000277579">
    <property type="component" value="Unassembled WGS sequence"/>
</dbReference>
<dbReference type="EMBL" id="RBLC01000001">
    <property type="protein sequence ID" value="RKS25781.1"/>
    <property type="molecule type" value="Genomic_DNA"/>
</dbReference>
<organism evidence="1 2">
    <name type="scientific">Flavobacterium endophyticum</name>
    <dbReference type="NCBI Taxonomy" id="1540163"/>
    <lineage>
        <taxon>Bacteria</taxon>
        <taxon>Pseudomonadati</taxon>
        <taxon>Bacteroidota</taxon>
        <taxon>Flavobacteriia</taxon>
        <taxon>Flavobacteriales</taxon>
        <taxon>Flavobacteriaceae</taxon>
        <taxon>Flavobacterium</taxon>
    </lineage>
</organism>
<reference evidence="1 2" key="1">
    <citation type="submission" date="2018-10" db="EMBL/GenBank/DDBJ databases">
        <title>Genomic Encyclopedia of Archaeal and Bacterial Type Strains, Phase II (KMG-II): from individual species to whole genera.</title>
        <authorList>
            <person name="Goeker M."/>
        </authorList>
    </citation>
    <scope>NUCLEOTIDE SEQUENCE [LARGE SCALE GENOMIC DNA]</scope>
    <source>
        <strain evidence="1 2">DSM 29537</strain>
    </source>
</reference>
<evidence type="ECO:0000313" key="2">
    <source>
        <dbReference type="Proteomes" id="UP000277579"/>
    </source>
</evidence>
<gene>
    <name evidence="1" type="ORF">CLV94_0825</name>
</gene>
<comment type="caution">
    <text evidence="1">The sequence shown here is derived from an EMBL/GenBank/DDBJ whole genome shotgun (WGS) entry which is preliminary data.</text>
</comment>